<organism evidence="1 2">
    <name type="scientific">Blastomyces silverae</name>
    <dbReference type="NCBI Taxonomy" id="2060906"/>
    <lineage>
        <taxon>Eukaryota</taxon>
        <taxon>Fungi</taxon>
        <taxon>Dikarya</taxon>
        <taxon>Ascomycota</taxon>
        <taxon>Pezizomycotina</taxon>
        <taxon>Eurotiomycetes</taxon>
        <taxon>Eurotiomycetidae</taxon>
        <taxon>Onygenales</taxon>
        <taxon>Ajellomycetaceae</taxon>
        <taxon>Blastomyces</taxon>
    </lineage>
</organism>
<accession>A0A0H1BR44</accession>
<proteinExistence type="predicted"/>
<comment type="caution">
    <text evidence="1">The sequence shown here is derived from an EMBL/GenBank/DDBJ whole genome shotgun (WGS) entry which is preliminary data.</text>
</comment>
<dbReference type="OrthoDB" id="10575167at2759"/>
<gene>
    <name evidence="1" type="ORF">EMPG_13169</name>
</gene>
<evidence type="ECO:0000313" key="2">
    <source>
        <dbReference type="Proteomes" id="UP000053573"/>
    </source>
</evidence>
<dbReference type="AlphaFoldDB" id="A0A0H1BR44"/>
<keyword evidence="2" id="KW-1185">Reference proteome</keyword>
<dbReference type="EMBL" id="LDEV01001440">
    <property type="protein sequence ID" value="KLJ11651.1"/>
    <property type="molecule type" value="Genomic_DNA"/>
</dbReference>
<sequence length="50" mass="5367">RGVVPAILFGLQSSVRSVCKSPGQCSAYGTSDVEVPDEKHTRYLGRQETG</sequence>
<protein>
    <submittedName>
        <fullName evidence="1">Uncharacterized protein</fullName>
    </submittedName>
</protein>
<feature type="non-terminal residue" evidence="1">
    <location>
        <position position="1"/>
    </location>
</feature>
<evidence type="ECO:0000313" key="1">
    <source>
        <dbReference type="EMBL" id="KLJ11651.1"/>
    </source>
</evidence>
<name>A0A0H1BR44_9EURO</name>
<reference evidence="2" key="1">
    <citation type="journal article" date="2015" name="PLoS Genet.">
        <title>The dynamic genome and transcriptome of the human fungal pathogen Blastomyces and close relative Emmonsia.</title>
        <authorList>
            <person name="Munoz J.F."/>
            <person name="Gauthier G.M."/>
            <person name="Desjardins C.A."/>
            <person name="Gallo J.E."/>
            <person name="Holder J."/>
            <person name="Sullivan T.D."/>
            <person name="Marty A.J."/>
            <person name="Carmen J.C."/>
            <person name="Chen Z."/>
            <person name="Ding L."/>
            <person name="Gujja S."/>
            <person name="Magrini V."/>
            <person name="Misas E."/>
            <person name="Mitreva M."/>
            <person name="Priest M."/>
            <person name="Saif S."/>
            <person name="Whiston E.A."/>
            <person name="Young S."/>
            <person name="Zeng Q."/>
            <person name="Goldman W.E."/>
            <person name="Mardis E.R."/>
            <person name="Taylor J.W."/>
            <person name="McEwen J.G."/>
            <person name="Clay O.K."/>
            <person name="Klein B.S."/>
            <person name="Cuomo C.A."/>
        </authorList>
    </citation>
    <scope>NUCLEOTIDE SEQUENCE [LARGE SCALE GENOMIC DNA]</scope>
    <source>
        <strain evidence="2">UAMH 139</strain>
    </source>
</reference>
<dbReference type="Proteomes" id="UP000053573">
    <property type="component" value="Unassembled WGS sequence"/>
</dbReference>